<evidence type="ECO:0000313" key="4">
    <source>
        <dbReference type="Proteomes" id="UP000008963"/>
    </source>
</evidence>
<dbReference type="HOGENOM" id="CLU_178280_2_3_7"/>
<dbReference type="RefSeq" id="WP_014243305.1">
    <property type="nucleotide sequence ID" value="NC_016620.1"/>
</dbReference>
<accession>E1X547</accession>
<dbReference type="PATRIC" id="fig|862908.3.peg.586"/>
<name>E1X547_HALMS</name>
<dbReference type="SUPFAM" id="SSF57716">
    <property type="entry name" value="Glucocorticoid receptor-like (DNA-binding domain)"/>
    <property type="match status" value="1"/>
</dbReference>
<evidence type="ECO:0000313" key="3">
    <source>
        <dbReference type="EMBL" id="CBW25518.1"/>
    </source>
</evidence>
<dbReference type="InterPro" id="IPR013088">
    <property type="entry name" value="Znf_NHR/GATA"/>
</dbReference>
<keyword evidence="2" id="KW-0862">Zinc</keyword>
<dbReference type="STRING" id="862908.BMS_0611"/>
<dbReference type="PANTHER" id="PTHR36150">
    <property type="entry name" value="DNA GYRASE INHIBITOR YACG"/>
    <property type="match status" value="1"/>
</dbReference>
<evidence type="ECO:0000256" key="1">
    <source>
        <dbReference type="ARBA" id="ARBA00022723"/>
    </source>
</evidence>
<reference evidence="4" key="1">
    <citation type="journal article" date="2013" name="ISME J.">
        <title>A small predatory core genome in the divergent marine Bacteriovorax marinus SJ and the terrestrial Bdellovibrio bacteriovorus.</title>
        <authorList>
            <person name="Crossman L.C."/>
            <person name="Chen H."/>
            <person name="Cerdeno-Tarraga A.M."/>
            <person name="Brooks K."/>
            <person name="Quail M.A."/>
            <person name="Pineiro S.A."/>
            <person name="Hobley L."/>
            <person name="Sockett R.E."/>
            <person name="Bentley S.D."/>
            <person name="Parkhill J."/>
            <person name="Williams H.N."/>
            <person name="Stine O.C."/>
        </authorList>
    </citation>
    <scope>NUCLEOTIDE SEQUENCE [LARGE SCALE GENOMIC DNA]</scope>
    <source>
        <strain evidence="4">ATCC BAA-682 / DSM 15412 / SJ</strain>
    </source>
</reference>
<organism evidence="3 4">
    <name type="scientific">Halobacteriovorax marinus (strain ATCC BAA-682 / DSM 15412 / SJ)</name>
    <name type="common">Bacteriovorax marinus</name>
    <dbReference type="NCBI Taxonomy" id="862908"/>
    <lineage>
        <taxon>Bacteria</taxon>
        <taxon>Pseudomonadati</taxon>
        <taxon>Bdellovibrionota</taxon>
        <taxon>Bacteriovoracia</taxon>
        <taxon>Bacteriovoracales</taxon>
        <taxon>Halobacteriovoraceae</taxon>
        <taxon>Halobacteriovorax</taxon>
    </lineage>
</organism>
<dbReference type="KEGG" id="bmx:BMS_0611"/>
<dbReference type="eggNOG" id="COG3024">
    <property type="taxonomic scope" value="Bacteria"/>
</dbReference>
<dbReference type="Proteomes" id="UP000008963">
    <property type="component" value="Chromosome"/>
</dbReference>
<proteinExistence type="inferred from homology"/>
<dbReference type="HAMAP" id="MF_00649">
    <property type="entry name" value="DNA_gyrase_inhibitor_YacG"/>
    <property type="match status" value="1"/>
</dbReference>
<evidence type="ECO:0000256" key="2">
    <source>
        <dbReference type="ARBA" id="ARBA00022833"/>
    </source>
</evidence>
<dbReference type="AlphaFoldDB" id="E1X547"/>
<sequence length="80" mass="9572">MTKRKLEVKCPHCKKKFNYYEGEFRPFCSERCKMIDMGHWLNEGYTVPVKGNLDAELDFDEFEIDESDQGFGNFYDDKEQ</sequence>
<dbReference type="EMBL" id="FQ312005">
    <property type="protein sequence ID" value="CBW25518.1"/>
    <property type="molecule type" value="Genomic_DNA"/>
</dbReference>
<dbReference type="GO" id="GO:0006355">
    <property type="term" value="P:regulation of DNA-templated transcription"/>
    <property type="evidence" value="ECO:0007669"/>
    <property type="project" value="InterPro"/>
</dbReference>
<dbReference type="Gene3D" id="3.30.50.10">
    <property type="entry name" value="Erythroid Transcription Factor GATA-1, subunit A"/>
    <property type="match status" value="1"/>
</dbReference>
<gene>
    <name evidence="3" type="primary">yacG</name>
    <name evidence="3" type="ordered locus">BMS_0611</name>
</gene>
<protein>
    <submittedName>
        <fullName evidence="3">Uncharacterized protein</fullName>
    </submittedName>
</protein>
<dbReference type="OrthoDB" id="5297544at2"/>
<keyword evidence="1" id="KW-0479">Metal-binding</keyword>
<dbReference type="InterPro" id="IPR005584">
    <property type="entry name" value="DNA_gyrase_inhibitor_YacG"/>
</dbReference>
<dbReference type="Pfam" id="PF03884">
    <property type="entry name" value="YacG"/>
    <property type="match status" value="1"/>
</dbReference>
<dbReference type="GO" id="GO:0008270">
    <property type="term" value="F:zinc ion binding"/>
    <property type="evidence" value="ECO:0007669"/>
    <property type="project" value="InterPro"/>
</dbReference>
<keyword evidence="4" id="KW-1185">Reference proteome</keyword>
<dbReference type="PANTHER" id="PTHR36150:SF1">
    <property type="entry name" value="DNA GYRASE INHIBITOR YACG"/>
    <property type="match status" value="1"/>
</dbReference>